<evidence type="ECO:0000313" key="2">
    <source>
        <dbReference type="Proteomes" id="UP000199379"/>
    </source>
</evidence>
<organism evidence="1 2">
    <name type="scientific">Cribrihabitans marinus</name>
    <dbReference type="NCBI Taxonomy" id="1227549"/>
    <lineage>
        <taxon>Bacteria</taxon>
        <taxon>Pseudomonadati</taxon>
        <taxon>Pseudomonadota</taxon>
        <taxon>Alphaproteobacteria</taxon>
        <taxon>Rhodobacterales</taxon>
        <taxon>Paracoccaceae</taxon>
        <taxon>Cribrihabitans</taxon>
    </lineage>
</organism>
<evidence type="ECO:0000313" key="1">
    <source>
        <dbReference type="EMBL" id="SEJ92123.1"/>
    </source>
</evidence>
<dbReference type="STRING" id="1227549.SAMN05444007_108273"/>
<name>A0A1H7CQU2_9RHOB</name>
<dbReference type="AlphaFoldDB" id="A0A1H7CQU2"/>
<accession>A0A1H7CQU2</accession>
<proteinExistence type="predicted"/>
<gene>
    <name evidence="1" type="ORF">SAMN05444007_108273</name>
</gene>
<dbReference type="RefSeq" id="WP_092368740.1">
    <property type="nucleotide sequence ID" value="NZ_BMGV01000008.1"/>
</dbReference>
<protein>
    <submittedName>
        <fullName evidence="1">Uncharacterized protein</fullName>
    </submittedName>
</protein>
<dbReference type="OrthoDB" id="5457369at2"/>
<sequence length="72" mass="7830">MLTVKEPDPRVFEVMLAGVVEASDIEGMRRGLTPALEPEGKMRLVQQMEDLVDVTGDDTSADAAARDWARAA</sequence>
<reference evidence="1 2" key="1">
    <citation type="submission" date="2016-10" db="EMBL/GenBank/DDBJ databases">
        <authorList>
            <person name="de Groot N.N."/>
        </authorList>
    </citation>
    <scope>NUCLEOTIDE SEQUENCE [LARGE SCALE GENOMIC DNA]</scope>
    <source>
        <strain evidence="1 2">DSM 29340</strain>
    </source>
</reference>
<keyword evidence="2" id="KW-1185">Reference proteome</keyword>
<dbReference type="EMBL" id="FNYD01000008">
    <property type="protein sequence ID" value="SEJ92123.1"/>
    <property type="molecule type" value="Genomic_DNA"/>
</dbReference>
<dbReference type="Proteomes" id="UP000199379">
    <property type="component" value="Unassembled WGS sequence"/>
</dbReference>